<dbReference type="OrthoDB" id="3383480at2"/>
<dbReference type="Proteomes" id="UP000198937">
    <property type="component" value="Unassembled WGS sequence"/>
</dbReference>
<dbReference type="AlphaFoldDB" id="A0A1C6U811"/>
<dbReference type="EMBL" id="FMIA01000002">
    <property type="protein sequence ID" value="SCL49979.1"/>
    <property type="molecule type" value="Genomic_DNA"/>
</dbReference>
<sequence length="114" mass="12351">MAEGHLWLDPSRARRGATDLSSAGAAISARRRQTGGRIAAASAKRPWGNDDIGAAFEERYRGIEELVLRAWEGVGRRVEGLGGDAVRSVEANVGTDVGNAARFDRIPDQRHLDR</sequence>
<evidence type="ECO:0000313" key="2">
    <source>
        <dbReference type="EMBL" id="SCL49979.1"/>
    </source>
</evidence>
<dbReference type="STRING" id="683228.GA0070617_1345"/>
<accession>A0A1C6U811</accession>
<gene>
    <name evidence="2" type="ORF">GA0070617_1345</name>
</gene>
<feature type="region of interest" description="Disordered" evidence="1">
    <location>
        <begin position="1"/>
        <end position="44"/>
    </location>
</feature>
<name>A0A1C6U811_9ACTN</name>
<evidence type="ECO:0000313" key="3">
    <source>
        <dbReference type="Proteomes" id="UP000198937"/>
    </source>
</evidence>
<proteinExistence type="predicted"/>
<reference evidence="2 3" key="1">
    <citation type="submission" date="2016-06" db="EMBL/GenBank/DDBJ databases">
        <authorList>
            <person name="Kjaerup R.B."/>
            <person name="Dalgaard T.S."/>
            <person name="Juul-Madsen H.R."/>
        </authorList>
    </citation>
    <scope>NUCLEOTIDE SEQUENCE [LARGE SCALE GENOMIC DNA]</scope>
    <source>
        <strain evidence="2 3">DSM 45577</strain>
    </source>
</reference>
<evidence type="ECO:0000256" key="1">
    <source>
        <dbReference type="SAM" id="MobiDB-lite"/>
    </source>
</evidence>
<organism evidence="2 3">
    <name type="scientific">Micromonospora yangpuensis</name>
    <dbReference type="NCBI Taxonomy" id="683228"/>
    <lineage>
        <taxon>Bacteria</taxon>
        <taxon>Bacillati</taxon>
        <taxon>Actinomycetota</taxon>
        <taxon>Actinomycetes</taxon>
        <taxon>Micromonosporales</taxon>
        <taxon>Micromonosporaceae</taxon>
        <taxon>Micromonospora</taxon>
    </lineage>
</organism>
<dbReference type="RefSeq" id="WP_091434919.1">
    <property type="nucleotide sequence ID" value="NZ_BMMJ01000001.1"/>
</dbReference>
<protein>
    <recommendedName>
        <fullName evidence="4">Excreted virulence factor EspC, type VII ESX diderm</fullName>
    </recommendedName>
</protein>
<evidence type="ECO:0008006" key="4">
    <source>
        <dbReference type="Google" id="ProtNLM"/>
    </source>
</evidence>
<keyword evidence="3" id="KW-1185">Reference proteome</keyword>